<dbReference type="EMBL" id="BDIP01004080">
    <property type="protein sequence ID" value="GIQ88454.1"/>
    <property type="molecule type" value="Genomic_DNA"/>
</dbReference>
<comment type="caution">
    <text evidence="1">The sequence shown here is derived from an EMBL/GenBank/DDBJ whole genome shotgun (WGS) entry which is preliminary data.</text>
</comment>
<evidence type="ECO:0000313" key="2">
    <source>
        <dbReference type="Proteomes" id="UP000265618"/>
    </source>
</evidence>
<accession>A0A9K3GLR8</accession>
<dbReference type="AlphaFoldDB" id="A0A9K3GLR8"/>
<reference evidence="1 2" key="1">
    <citation type="journal article" date="2018" name="PLoS ONE">
        <title>The draft genome of Kipferlia bialata reveals reductive genome evolution in fornicate parasites.</title>
        <authorList>
            <person name="Tanifuji G."/>
            <person name="Takabayashi S."/>
            <person name="Kume K."/>
            <person name="Takagi M."/>
            <person name="Nakayama T."/>
            <person name="Kamikawa R."/>
            <person name="Inagaki Y."/>
            <person name="Hashimoto T."/>
        </authorList>
    </citation>
    <scope>NUCLEOTIDE SEQUENCE [LARGE SCALE GENOMIC DNA]</scope>
    <source>
        <strain evidence="1">NY0173</strain>
    </source>
</reference>
<sequence length="168" mass="18329">MVGTLPSTTDTRWCDPLYERLYSVTYNEDGDPTVTLGLNTASKNQSRAALLGTDASPHGTVSMAQTLAYDRVDPDSLASVAVTDRLTHVTQDMLATPHSMSYLYDSDATPTVDYVSLVSVSDIDLTSYDHMVQRMRPRRVGDTTYCGNEYPALTLPVITDGAPFVDVP</sequence>
<name>A0A9K3GLR8_9EUKA</name>
<organism evidence="1 2">
    <name type="scientific">Kipferlia bialata</name>
    <dbReference type="NCBI Taxonomy" id="797122"/>
    <lineage>
        <taxon>Eukaryota</taxon>
        <taxon>Metamonada</taxon>
        <taxon>Carpediemonas-like organisms</taxon>
        <taxon>Kipferlia</taxon>
    </lineage>
</organism>
<gene>
    <name evidence="1" type="ORF">KIPB_010702</name>
</gene>
<dbReference type="Proteomes" id="UP000265618">
    <property type="component" value="Unassembled WGS sequence"/>
</dbReference>
<evidence type="ECO:0000313" key="1">
    <source>
        <dbReference type="EMBL" id="GIQ88454.1"/>
    </source>
</evidence>
<protein>
    <submittedName>
        <fullName evidence="1">Uncharacterized protein</fullName>
    </submittedName>
</protein>
<proteinExistence type="predicted"/>
<keyword evidence="2" id="KW-1185">Reference proteome</keyword>
<feature type="non-terminal residue" evidence="1">
    <location>
        <position position="1"/>
    </location>
</feature>